<keyword evidence="25" id="KW-1185">Reference proteome</keyword>
<dbReference type="Pfam" id="PF14318">
    <property type="entry name" value="Mononeg_mRNAcap"/>
    <property type="match status" value="1"/>
</dbReference>
<evidence type="ECO:0000256" key="14">
    <source>
        <dbReference type="ARBA" id="ARBA00023042"/>
    </source>
</evidence>
<keyword evidence="13 21" id="KW-0693">Viral RNA replication</keyword>
<name>A0A8K1XCI7_9MONO</name>
<feature type="domain" description="RdRp catalytic" evidence="22">
    <location>
        <begin position="560"/>
        <end position="734"/>
    </location>
</feature>
<evidence type="ECO:0000256" key="6">
    <source>
        <dbReference type="ARBA" id="ARBA00022679"/>
    </source>
</evidence>
<sequence>MDQEQRCHLEGHLNTPITDDEVRFVLGNDKFYCRRHKRLKNHLKEQYPNIRPYYENVHNYWRALEEVVEDGGFYQEKDQTLLLMNIVAESSIWNLRTHHKSYYGRTMNLDEDVKNYKRVCGDPTLQDFFRYKLYAEHIKGELTETEQYMGTFHKVSQNLYVEKELTILKTKGEYYLYPTTMLMCVLDNIQSRFYVRLHVALKGIVEDNPKLLPHYTLLHSTITKLRDKYGNKFFHLMKIWEAYCIGVTVADGVGDMGFTKLKESIEKELYAEYERRDIDFFLDLVKCNRCTTSQDGAVKTSLYFANLCKNYGHPILDPVSGIKKLRENSKKEIKVNKDLAQKTLWMFRKTYTTNFFRKRGVYPNHIITGPIPKAFKQCLDDSRLPTKKEAESIPLSAWKFFSLTKNHDLSLEIDEKELLKDTACAPPREEWFRPYDPCAFKILYDQWKPKAYTEFEPRVLARYLKGKEGELAQKIADQEKGYFNHLRDDLVQLCRKEKELSMEGRVFCKQGYEQRLMQVALENGIGVNILPFIREQTMTNTELEVVKRMDKIASTISKDGNYNLNLDLSKWNQLNRHDLNKYIFKEFDELHGRKNLYEDSHHWFNRCMVLLSSRLTPPEIGPDGEPLAGDYCHYNQFGGFEGMRQKAWTVTTIMIIKLALEECNLIGNIMGQGDNQVVHLQLNVEQQSRPHFYIRMLLNTLDHLFKLGGLSLKLEETWFSKNLFEYSKIRYYKSIRIDDSLKRLNRMIPDINEGFPSLQSLITSISTITENLSRNYISPSIPFFIYSFETCNIFFRKKIVDPGTRDTKKLCAILNFPSILGGLPLSNMYQHCQRGCPDPLTIWLKIIRDIRTDSPLVYLAILHLVPPSFKLDVDPVKIVEDMYSLNLKSLPNFERKSREIIEEFLPGYVTNPRVVQLLGASRDDLTSLCEVLISMRPYIANLAHEILRNSNEGVQLQLIGSFSNLQTINRMINEDGTRGETIFSLGKIKDLESIQVIKKRLEKSEVPANPSHFLEQSYLHFSCTFKAAEHLREKSWGFAITGITSPVPCEQIKVIDYDSLPIEEKRDCIIVKTSYDLKINGQEAFERRGPFSPYLGSATPEKMNKPKLTVINPNPHVKSVMKLYYILTYLERMDNTSNLITLVRNMIQNKIAYLPTEFQTTPIEDWCGRNYGGSYEHRFKASSQKRSALYSLSENLATHVTINTNLLGQLLRGNEDYNLFFQGIFLYVQNYIAEVSTRGYSICDTYAVPLNCESCTYQIINKPITLCNPRTSYFFPLNVKFLPSSLSGDLMAPSIRLCTAAMSVAIGRKLAHYRMHDSEVHNNLESFRNTKTEDSTDRTSSNLMSEFRGANLDYVLVGALQASRHLLEYVNGESQDYPGHLLEHLAYLVINSNRLEEVVSQFEVEVGKHSTITRTAGLASGLSVAIKKYIIKNKDTFWRASAFTVFDSDLISRQHYYWRTFLCPLLYKDPSITPPKLMGIRAIPSLSGENVQDWLKVMNRDETRGLLLRFPFKEDDAIAVWRDLKGCQNEHLSPLCPISNKINHRRDMSWHPPDEDRSSEPLPSSFIFSEEETRIQGRERSPLWVKWVHHCVRPIGKISTAASKLHQVICHYNLDKMRSGVIVTLAEGSGGILNYLAHSFPYTKLIYNTLQSDVVETKENILNIQPPALVGDMCRLSERLQFLEETCLGETDITTTQFLAKLDRVLSEIGKGNVIIISMDAELKSDITNTDKLTLYLPIAAEHLGTDGLLVNKMFISHPNDMANVISICNAHGFLCNFHKPSASHLHNNEYYVVCFKIESDHEEHSRIVGEVHTSEWNLNKKEEIQILSYQTNRVSYLRHMMSHALHGLYTSYSSDPCMWRVKTTYNISEITIHFPTKRHQRNLITWLLSIEKERAIIDLRSKTRMDTGFLQKNVILSLLVLSIITRMYKKFPNLVAALDSLSVLEARCDIIPLRKLRLSLSSTVETVAESTSVLALIDHRMKDYFRTLPYYRDHDLDYVPSYALEGKSISLREIEGVRAHIERTMGPLLIEGESPALVYLDLLNRVTDPPPHVE</sequence>
<dbReference type="EMBL" id="MZ209710">
    <property type="protein sequence ID" value="UHK03222.1"/>
    <property type="molecule type" value="Viral_cRNA"/>
</dbReference>
<comment type="function">
    <text evidence="1 21">RNA-directed RNA polymerase that catalyzes the replication of viral genomic RNA. The template is composed of the viral RNA tightly encapsidated by the nucleoprotein (N). The replicase mode is dependent on intracellular N protein concentration. In this mode, the polymerase replicates the whole viral genome without recognizing transcriptional signals, and the replicated genome is not caped or polyadenylated.</text>
</comment>
<evidence type="ECO:0000256" key="12">
    <source>
        <dbReference type="ARBA" id="ARBA00022844"/>
    </source>
</evidence>
<gene>
    <name evidence="24" type="ORF">FZCXV1_gp4</name>
</gene>
<dbReference type="PIRSF" id="PIRSF000830">
    <property type="entry name" value="RNA_pol_ParamyxoV"/>
    <property type="match status" value="1"/>
</dbReference>
<accession>A0A8K1XCI7</accession>
<keyword evidence="12 21" id="KW-0946">Virion</keyword>
<evidence type="ECO:0000256" key="11">
    <source>
        <dbReference type="ARBA" id="ARBA00022840"/>
    </source>
</evidence>
<dbReference type="PROSITE" id="PS51590">
    <property type="entry name" value="SAM_MT_MNV_L"/>
    <property type="match status" value="1"/>
</dbReference>
<dbReference type="GO" id="GO:0030430">
    <property type="term" value="C:host cell cytoplasm"/>
    <property type="evidence" value="ECO:0007669"/>
    <property type="project" value="UniProtKB-SubCell"/>
</dbReference>
<evidence type="ECO:0000256" key="17">
    <source>
        <dbReference type="ARBA" id="ARBA00024499"/>
    </source>
</evidence>
<dbReference type="Gene3D" id="3.40.50.150">
    <property type="entry name" value="Vaccinia Virus protein VP39"/>
    <property type="match status" value="1"/>
</dbReference>
<protein>
    <recommendedName>
        <fullName evidence="21">RNA-directed RNA polymerase L</fullName>
        <shortName evidence="21">Protein L</shortName>
    </recommendedName>
    <alternativeName>
        <fullName evidence="21">Large structural protein</fullName>
    </alternativeName>
    <alternativeName>
        <fullName evidence="21">Replicase</fullName>
    </alternativeName>
    <alternativeName>
        <fullName evidence="21">Transcriptase</fullName>
    </alternativeName>
    <domain>
        <recommendedName>
            <fullName evidence="21">RNA-directed RNA polymerase</fullName>
            <ecNumber evidence="21">2.7.7.48</ecNumber>
        </recommendedName>
    </domain>
    <domain>
        <recommendedName>
            <fullName evidence="21">GTP phosphohydrolase</fullName>
            <ecNumber evidence="21">3.6.1.-</ecNumber>
        </recommendedName>
    </domain>
    <domain>
        <recommendedName>
            <fullName evidence="21">GDP polyribonucleotidyltransferase</fullName>
            <ecNumber evidence="21">2.7.7.88</ecNumber>
        </recommendedName>
        <alternativeName>
            <fullName evidence="21">PRNTase</fullName>
        </alternativeName>
    </domain>
    <domain>
        <recommendedName>
            <fullName evidence="21">mRNA (nucleoside-2'-O-)-methyltransferase</fullName>
            <shortName evidence="21">N1-2'-O-MTase</shortName>
            <ecNumber evidence="21">2.1.1.-</ecNumber>
        </recommendedName>
    </domain>
    <domain>
        <recommendedName>
            <fullName evidence="21">mRNA (guanine-N(7)-)-methyltransferase</fullName>
            <shortName evidence="21">G-N7-MTase</shortName>
        </recommendedName>
    </domain>
</protein>
<feature type="domain" description="Mononegavirus-type SAM-dependent 2'-O-MTase" evidence="23">
    <location>
        <begin position="1593"/>
        <end position="1794"/>
    </location>
</feature>
<comment type="catalytic activity">
    <reaction evidence="20 21">
        <text>GTP + H2O = GDP + phosphate + H(+)</text>
        <dbReference type="Rhea" id="RHEA:19669"/>
        <dbReference type="ChEBI" id="CHEBI:15377"/>
        <dbReference type="ChEBI" id="CHEBI:15378"/>
        <dbReference type="ChEBI" id="CHEBI:37565"/>
        <dbReference type="ChEBI" id="CHEBI:43474"/>
        <dbReference type="ChEBI" id="CHEBI:58189"/>
    </reaction>
</comment>
<evidence type="ECO:0000256" key="15">
    <source>
        <dbReference type="ARBA" id="ARBA00023268"/>
    </source>
</evidence>
<dbReference type="GO" id="GO:0005524">
    <property type="term" value="F:ATP binding"/>
    <property type="evidence" value="ECO:0007669"/>
    <property type="project" value="UniProtKB-KW"/>
</dbReference>
<dbReference type="InterPro" id="IPR016269">
    <property type="entry name" value="RNA-dir_pol_paramyxovirus"/>
</dbReference>
<dbReference type="GO" id="GO:0044423">
    <property type="term" value="C:virion component"/>
    <property type="evidence" value="ECO:0007669"/>
    <property type="project" value="UniProtKB-KW"/>
</dbReference>
<dbReference type="Proteomes" id="UP001254441">
    <property type="component" value="Segment"/>
</dbReference>
<comment type="subcellular location">
    <subcellularLocation>
        <location evidence="21">Virion</location>
    </subcellularLocation>
    <subcellularLocation>
        <location evidence="21">Host cytoplasm</location>
    </subcellularLocation>
</comment>
<evidence type="ECO:0000256" key="21">
    <source>
        <dbReference type="PIRNR" id="PIRNR000830"/>
    </source>
</evidence>
<dbReference type="EC" id="2.7.7.48" evidence="21"/>
<evidence type="ECO:0000256" key="5">
    <source>
        <dbReference type="ARBA" id="ARBA00022664"/>
    </source>
</evidence>
<comment type="catalytic activity">
    <reaction evidence="18 21">
        <text>a 5'-end (5'-triphosphoguanosine)-adenylyl-adenylyl-cytidylyl-adenosine in mRNA + S-adenosyl-L-methionine = a 5'-end (5'-triphosphoguanosine)-(2'-O-methyladenylyl)-adenylyl-cytidylyl-adenosine in mRNA + S-adenosyl-L-homocysteine + H(+)</text>
        <dbReference type="Rhea" id="RHEA:65380"/>
        <dbReference type="Rhea" id="RHEA-COMP:16797"/>
        <dbReference type="Rhea" id="RHEA-COMP:16801"/>
        <dbReference type="ChEBI" id="CHEBI:15378"/>
        <dbReference type="ChEBI" id="CHEBI:57856"/>
        <dbReference type="ChEBI" id="CHEBI:59789"/>
        <dbReference type="ChEBI" id="CHEBI:156482"/>
        <dbReference type="ChEBI" id="CHEBI:156484"/>
    </reaction>
</comment>
<dbReference type="InterPro" id="IPR025786">
    <property type="entry name" value="Mononega_L_MeTrfase"/>
</dbReference>
<dbReference type="Pfam" id="PF01728">
    <property type="entry name" value="FtsJ"/>
    <property type="match status" value="1"/>
</dbReference>
<keyword evidence="6 21" id="KW-0808">Transferase</keyword>
<dbReference type="InterPro" id="IPR029063">
    <property type="entry name" value="SAM-dependent_MTases_sf"/>
</dbReference>
<evidence type="ECO:0000313" key="24">
    <source>
        <dbReference type="EMBL" id="UHK03222.1"/>
    </source>
</evidence>
<organism evidence="24 25">
    <name type="scientific">Hangzhou zicrona caerulea xinmovirus 1</name>
    <dbReference type="NCBI Taxonomy" id="2905557"/>
    <lineage>
        <taxon>Viruses</taxon>
        <taxon>Riboviria</taxon>
        <taxon>Orthornavirae</taxon>
        <taxon>Negarnaviricota</taxon>
        <taxon>Haploviricotina</taxon>
        <taxon>Monjiviricetes</taxon>
        <taxon>Mononegavirales</taxon>
        <taxon>Xinmoviridae</taxon>
        <taxon>Corulvirus</taxon>
        <taxon>Corulvirus hangzhouense</taxon>
    </lineage>
</organism>
<dbReference type="EC" id="3.6.1.-" evidence="21"/>
<comment type="function">
    <text evidence="21">RNA-directed RNA polymerase that catalyzes the transcription of viral mRNAs, their capping and polyadenylation. The template is composed of the viral RNA tightly encapsidated by the nucleoprotein (N). The viral polymerase binds to the genomic RNA at the 3' leader promoter, and transcribes subsequently all viral mRNAs with a decreasing efficiency. The first gene is the most transcribed, and the last the least transcribed. The viral phosphoprotein acts as a processivity factor. Capping is concomitant with initiation of mRNA transcription. Indeed, a GDP polyribonucleotidyl transferase (PRNTase) adds the cap structure when the nascent RNA chain length has reached few nucleotides. Ribose 2'-O methylation of viral mRNA cap precedes and facilitates subsequent guanine-N-7 methylation, both activities being carried by the viral polymerase. Polyadenylation of mRNAs occur by a stuttering mechanism at a slipery stop site present at the end viral genes. After finishing transcription of a mRNA, the polymerase can resume transcription of the downstream gene.</text>
</comment>
<keyword evidence="4 21" id="KW-0489">Methyltransferase</keyword>
<evidence type="ECO:0000259" key="22">
    <source>
        <dbReference type="PROSITE" id="PS50526"/>
    </source>
</evidence>
<keyword evidence="21" id="KW-1035">Host cytoplasm</keyword>
<evidence type="ECO:0000256" key="7">
    <source>
        <dbReference type="ARBA" id="ARBA00022691"/>
    </source>
</evidence>
<keyword evidence="14 21" id="KW-0506">mRNA capping</keyword>
<evidence type="ECO:0000256" key="1">
    <source>
        <dbReference type="ARBA" id="ARBA00003132"/>
    </source>
</evidence>
<dbReference type="GO" id="GO:0004482">
    <property type="term" value="F:mRNA 5'-cap (guanine-N7-)-methyltransferase activity"/>
    <property type="evidence" value="ECO:0007669"/>
    <property type="project" value="InterPro"/>
</dbReference>
<comment type="similarity">
    <text evidence="2 21">Belongs to the paramyxovirus L protein family.</text>
</comment>
<dbReference type="GO" id="GO:0016787">
    <property type="term" value="F:hydrolase activity"/>
    <property type="evidence" value="ECO:0007669"/>
    <property type="project" value="UniProtKB-KW"/>
</dbReference>
<dbReference type="Pfam" id="PF00946">
    <property type="entry name" value="Mononeg_RNA_pol"/>
    <property type="match status" value="1"/>
</dbReference>
<evidence type="ECO:0000256" key="18">
    <source>
        <dbReference type="ARBA" id="ARBA00047332"/>
    </source>
</evidence>
<evidence type="ECO:0000256" key="2">
    <source>
        <dbReference type="ARBA" id="ARBA00007934"/>
    </source>
</evidence>
<dbReference type="InterPro" id="IPR014023">
    <property type="entry name" value="Mononeg_RNA_pol_cat"/>
</dbReference>
<comment type="catalytic activity">
    <reaction evidence="16">
        <text>a 5'-end triphospho-adenylyl-adenylyl-cytidylyl-adenosine in mRNA + GDP + H(+) = a 5'-end (5'-triphosphoguanosine)-adenylyl-adenylyl-cytidylyl-adenosine in mRNA + diphosphate</text>
        <dbReference type="Rhea" id="RHEA:65436"/>
        <dbReference type="Rhea" id="RHEA-COMP:16797"/>
        <dbReference type="Rhea" id="RHEA-COMP:16799"/>
        <dbReference type="ChEBI" id="CHEBI:15378"/>
        <dbReference type="ChEBI" id="CHEBI:33019"/>
        <dbReference type="ChEBI" id="CHEBI:58189"/>
        <dbReference type="ChEBI" id="CHEBI:156484"/>
        <dbReference type="ChEBI" id="CHEBI:156503"/>
        <dbReference type="EC" id="2.7.7.88"/>
    </reaction>
</comment>
<evidence type="ECO:0000259" key="23">
    <source>
        <dbReference type="PROSITE" id="PS51590"/>
    </source>
</evidence>
<evidence type="ECO:0000256" key="3">
    <source>
        <dbReference type="ARBA" id="ARBA00022484"/>
    </source>
</evidence>
<evidence type="ECO:0000256" key="8">
    <source>
        <dbReference type="ARBA" id="ARBA00022695"/>
    </source>
</evidence>
<dbReference type="EC" id="2.1.1.-" evidence="21"/>
<dbReference type="PROSITE" id="PS50526">
    <property type="entry name" value="RDRP_SSRNA_NEG_NONSEG"/>
    <property type="match status" value="1"/>
</dbReference>
<keyword evidence="9 21" id="KW-0547">Nucleotide-binding</keyword>
<evidence type="ECO:0000256" key="19">
    <source>
        <dbReference type="ARBA" id="ARBA00047370"/>
    </source>
</evidence>
<keyword evidence="15" id="KW-0511">Multifunctional enzyme</keyword>
<comment type="catalytic activity">
    <reaction evidence="19">
        <text>a 5'-end (5'-triphosphoguanosine)-adenylyl-adenylyl-cytidylyl-adenosine in mRNA + 2 S-adenosyl-L-methionine = a 5'-end (N(7)-methyl 5'-triphosphoguanosine)-(2'-O-methyladenylyl)-adenylyl-cytidylyl-adenosine in mRNA + 2 S-adenosyl-L-homocysteine + H(+)</text>
        <dbReference type="Rhea" id="RHEA:65376"/>
        <dbReference type="Rhea" id="RHEA-COMP:16797"/>
        <dbReference type="Rhea" id="RHEA-COMP:16798"/>
        <dbReference type="ChEBI" id="CHEBI:15378"/>
        <dbReference type="ChEBI" id="CHEBI:57856"/>
        <dbReference type="ChEBI" id="CHEBI:59789"/>
        <dbReference type="ChEBI" id="CHEBI:156483"/>
        <dbReference type="ChEBI" id="CHEBI:156484"/>
        <dbReference type="EC" id="2.1.1.375"/>
    </reaction>
</comment>
<evidence type="ECO:0000256" key="16">
    <source>
        <dbReference type="ARBA" id="ARBA00024494"/>
    </source>
</evidence>
<dbReference type="InterPro" id="IPR002877">
    <property type="entry name" value="RNA_MeTrfase_FtsJ_dom"/>
</dbReference>
<evidence type="ECO:0000256" key="4">
    <source>
        <dbReference type="ARBA" id="ARBA00022603"/>
    </source>
</evidence>
<keyword evidence="11 21" id="KW-0067">ATP-binding</keyword>
<evidence type="ECO:0000256" key="9">
    <source>
        <dbReference type="ARBA" id="ARBA00022741"/>
    </source>
</evidence>
<dbReference type="EC" id="2.7.7.88" evidence="21"/>
<keyword evidence="3 21" id="KW-0696">RNA-directed RNA polymerase</keyword>
<reference evidence="24" key="1">
    <citation type="submission" date="2021-05" db="EMBL/GenBank/DDBJ databases">
        <authorList>
            <person name="Feng G."/>
        </authorList>
    </citation>
    <scope>NUCLEOTIDE SEQUENCE</scope>
    <source>
        <strain evidence="24">LCFY122</strain>
    </source>
</reference>
<dbReference type="InterPro" id="IPR026890">
    <property type="entry name" value="Mononeg_mRNAcap"/>
</dbReference>
<keyword evidence="7 21" id="KW-0949">S-adenosyl-L-methionine</keyword>
<evidence type="ECO:0000313" key="25">
    <source>
        <dbReference type="Proteomes" id="UP001254441"/>
    </source>
</evidence>
<evidence type="ECO:0000256" key="13">
    <source>
        <dbReference type="ARBA" id="ARBA00022953"/>
    </source>
</evidence>
<keyword evidence="8 21" id="KW-0548">Nucleotidyltransferase</keyword>
<evidence type="ECO:0000256" key="20">
    <source>
        <dbReference type="ARBA" id="ARBA00048548"/>
    </source>
</evidence>
<proteinExistence type="inferred from homology"/>
<comment type="catalytic activity">
    <reaction evidence="21">
        <text>RNA(n) + a ribonucleoside 5'-triphosphate = RNA(n+1) + diphosphate</text>
        <dbReference type="Rhea" id="RHEA:21248"/>
        <dbReference type="Rhea" id="RHEA-COMP:14527"/>
        <dbReference type="Rhea" id="RHEA-COMP:17342"/>
        <dbReference type="ChEBI" id="CHEBI:33019"/>
        <dbReference type="ChEBI" id="CHEBI:61557"/>
        <dbReference type="ChEBI" id="CHEBI:140395"/>
        <dbReference type="EC" id="2.7.7.48"/>
    </reaction>
</comment>
<keyword evidence="10" id="KW-0378">Hydrolase</keyword>
<keyword evidence="5 21" id="KW-0507">mRNA processing</keyword>
<evidence type="ECO:0000256" key="10">
    <source>
        <dbReference type="ARBA" id="ARBA00022801"/>
    </source>
</evidence>
<comment type="catalytic activity">
    <reaction evidence="17 21">
        <text>a 5'-end (5'-triphosphoguanosine)-(2'-O-methyladenylyl)-adenylyl-cytidylyl-adenosine in mRNA + S-adenosyl-L-methionine = a 5'-end (N(7)-methyl 5'-triphosphoguanosine)-(2'-O-methyladenylyl)-adenylyl-cytidylyl-adenosine in mRNA + S-adenosyl-L-homocysteine</text>
        <dbReference type="Rhea" id="RHEA:65440"/>
        <dbReference type="Rhea" id="RHEA-COMP:16798"/>
        <dbReference type="Rhea" id="RHEA-COMP:16801"/>
        <dbReference type="ChEBI" id="CHEBI:57856"/>
        <dbReference type="ChEBI" id="CHEBI:59789"/>
        <dbReference type="ChEBI" id="CHEBI:156482"/>
        <dbReference type="ChEBI" id="CHEBI:156483"/>
    </reaction>
</comment>
<dbReference type="GO" id="GO:0003968">
    <property type="term" value="F:RNA-directed RNA polymerase activity"/>
    <property type="evidence" value="ECO:0007669"/>
    <property type="project" value="UniProtKB-KW"/>
</dbReference>